<dbReference type="Proteomes" id="UP000016922">
    <property type="component" value="Unassembled WGS sequence"/>
</dbReference>
<sequence length="552" mass="63215">MDNLCSMCRRIFDGTSEEMSADCKRPDTPFTFLVTAKLYCHHNCIEDLISASDQGCQLCHYIWSKFSTTDREMIQARKLGGFEFEDISKRSQKGHPFPNHSGILFAGTNLGTMRTIWERNWGIQFRHGFYFVFTSLKFGNDVQVVSFSSISSQIQNLSPGTGSTEALQLAKSWVTACCTNHHFCQPRQGSQQYDVKLPTRLIYVPPSEKQPLKLCDTSILPLNTRYMTLSHSCGNNKFTTLTSHNLRAFLDEIPVVELTVTFRQADDVTRFMDVQYLRIDSLCIIQDSNEDWQNESVLMGSVYSNSYCNIAAAYASSSEEGLFSADNFRAYIPLRIEVKSNNPWYMHEGVYGSTEQQILQESVEESPLLERGWVFQERVLVPRVLYFASQQIFFECGQTFNGELPPKHLKPLSLQNIWSDRFHIPLKGAVHAMIQKIRDKRRSVGALRRDSMHLEEGGAVELWKFLVKKFTSCKLTYQSDRLIAISALAYLIQPLMEGSYVAGLWEESLIPQLLWRAGTTQPKPNSEEYIAPSWSWASKPGEYLLYRPHHRP</sequence>
<gene>
    <name evidence="2" type="ORF">GLAREA_06014</name>
</gene>
<dbReference type="OMA" id="DWANECT"/>
<name>S3D3D6_GLAL2</name>
<dbReference type="GeneID" id="19465068"/>
<keyword evidence="3" id="KW-1185">Reference proteome</keyword>
<evidence type="ECO:0000313" key="3">
    <source>
        <dbReference type="Proteomes" id="UP000016922"/>
    </source>
</evidence>
<reference evidence="2 3" key="1">
    <citation type="journal article" date="2013" name="BMC Genomics">
        <title>Genomics-driven discovery of the pneumocandin biosynthetic gene cluster in the fungus Glarea lozoyensis.</title>
        <authorList>
            <person name="Chen L."/>
            <person name="Yue Q."/>
            <person name="Zhang X."/>
            <person name="Xiang M."/>
            <person name="Wang C."/>
            <person name="Li S."/>
            <person name="Che Y."/>
            <person name="Ortiz-Lopez F.J."/>
            <person name="Bills G.F."/>
            <person name="Liu X."/>
            <person name="An Z."/>
        </authorList>
    </citation>
    <scope>NUCLEOTIDE SEQUENCE [LARGE SCALE GENOMIC DNA]</scope>
    <source>
        <strain evidence="3">ATCC 20868 / MF5171</strain>
    </source>
</reference>
<dbReference type="OrthoDB" id="2958217at2759"/>
<dbReference type="HOGENOM" id="CLU_493502_0_0_1"/>
<dbReference type="Pfam" id="PF06985">
    <property type="entry name" value="HET"/>
    <property type="match status" value="1"/>
</dbReference>
<accession>S3D3D6</accession>
<dbReference type="KEGG" id="glz:GLAREA_06014"/>
<dbReference type="PANTHER" id="PTHR33112">
    <property type="entry name" value="DOMAIN PROTEIN, PUTATIVE-RELATED"/>
    <property type="match status" value="1"/>
</dbReference>
<dbReference type="EMBL" id="KE145358">
    <property type="protein sequence ID" value="EPE33002.1"/>
    <property type="molecule type" value="Genomic_DNA"/>
</dbReference>
<dbReference type="PANTHER" id="PTHR33112:SF8">
    <property type="entry name" value="HETEROKARYON INCOMPATIBILITY DOMAIN-CONTAINING PROTEIN"/>
    <property type="match status" value="1"/>
</dbReference>
<evidence type="ECO:0000313" key="2">
    <source>
        <dbReference type="EMBL" id="EPE33002.1"/>
    </source>
</evidence>
<organism evidence="2 3">
    <name type="scientific">Glarea lozoyensis (strain ATCC 20868 / MF5171)</name>
    <dbReference type="NCBI Taxonomy" id="1116229"/>
    <lineage>
        <taxon>Eukaryota</taxon>
        <taxon>Fungi</taxon>
        <taxon>Dikarya</taxon>
        <taxon>Ascomycota</taxon>
        <taxon>Pezizomycotina</taxon>
        <taxon>Leotiomycetes</taxon>
        <taxon>Helotiales</taxon>
        <taxon>Helotiaceae</taxon>
        <taxon>Glarea</taxon>
    </lineage>
</organism>
<evidence type="ECO:0000259" key="1">
    <source>
        <dbReference type="Pfam" id="PF06985"/>
    </source>
</evidence>
<proteinExistence type="predicted"/>
<dbReference type="AlphaFoldDB" id="S3D3D6"/>
<dbReference type="eggNOG" id="ENOG502S8TM">
    <property type="taxonomic scope" value="Eukaryota"/>
</dbReference>
<dbReference type="RefSeq" id="XP_008079619.1">
    <property type="nucleotide sequence ID" value="XM_008081428.1"/>
</dbReference>
<dbReference type="STRING" id="1116229.S3D3D6"/>
<dbReference type="InterPro" id="IPR010730">
    <property type="entry name" value="HET"/>
</dbReference>
<feature type="domain" description="Heterokaryon incompatibility" evidence="1">
    <location>
        <begin position="226"/>
        <end position="377"/>
    </location>
</feature>
<protein>
    <submittedName>
        <fullName evidence="2">HET protein</fullName>
    </submittedName>
</protein>